<dbReference type="Pfam" id="PF04266">
    <property type="entry name" value="ASCH"/>
    <property type="match status" value="1"/>
</dbReference>
<sequence length="131" mass="15313">MTVMSHQNQMKLLKKVMKIVAIKFKKEFYPLIRSGVKTQTLRRPSGRADVVPGDFAVCVFEDCPEKIFITITDVGYKMWKTLNAEDARREGFNSVDDLKKCLLKIYPDIQPWDRFYFYCFEVEGNTEKVGE</sequence>
<dbReference type="CDD" id="cd06552">
    <property type="entry name" value="ASCH_yqfb_like"/>
    <property type="match status" value="1"/>
</dbReference>
<comment type="caution">
    <text evidence="2">The sequence shown here is derived from an EMBL/GenBank/DDBJ whole genome shotgun (WGS) entry which is preliminary data.</text>
</comment>
<dbReference type="InterPro" id="IPR007374">
    <property type="entry name" value="ASCH_domain"/>
</dbReference>
<proteinExistence type="predicted"/>
<dbReference type="InterPro" id="IPR015947">
    <property type="entry name" value="PUA-like_sf"/>
</dbReference>
<dbReference type="AlphaFoldDB" id="A0A8T3VBW0"/>
<accession>A0A8T3VBW0</accession>
<gene>
    <name evidence="2" type="ORF">E7Z73_07775</name>
</gene>
<feature type="domain" description="ASCH" evidence="1">
    <location>
        <begin position="22"/>
        <end position="124"/>
    </location>
</feature>
<evidence type="ECO:0000313" key="3">
    <source>
        <dbReference type="Proteomes" id="UP000762703"/>
    </source>
</evidence>
<reference evidence="2" key="1">
    <citation type="submission" date="2019-04" db="EMBL/GenBank/DDBJ databases">
        <title>Evolution of Biomass-Degrading Anaerobic Consortia Revealed by Metagenomics.</title>
        <authorList>
            <person name="Peng X."/>
        </authorList>
    </citation>
    <scope>NUCLEOTIDE SEQUENCE</scope>
    <source>
        <strain evidence="2">SIG12</strain>
    </source>
</reference>
<organism evidence="2 3">
    <name type="scientific">Methanobrevibacter millerae</name>
    <dbReference type="NCBI Taxonomy" id="230361"/>
    <lineage>
        <taxon>Archaea</taxon>
        <taxon>Methanobacteriati</taxon>
        <taxon>Methanobacteriota</taxon>
        <taxon>Methanomada group</taxon>
        <taxon>Methanobacteria</taxon>
        <taxon>Methanobacteriales</taxon>
        <taxon>Methanobacteriaceae</taxon>
        <taxon>Methanobrevibacter</taxon>
    </lineage>
</organism>
<evidence type="ECO:0000259" key="1">
    <source>
        <dbReference type="SMART" id="SM01022"/>
    </source>
</evidence>
<dbReference type="SMART" id="SM01022">
    <property type="entry name" value="ASCH"/>
    <property type="match status" value="1"/>
</dbReference>
<name>A0A8T3VBW0_9EURY</name>
<dbReference type="SUPFAM" id="SSF88697">
    <property type="entry name" value="PUA domain-like"/>
    <property type="match status" value="1"/>
</dbReference>
<protein>
    <submittedName>
        <fullName evidence="2">ASCH domain-containing protein</fullName>
    </submittedName>
</protein>
<dbReference type="EMBL" id="SUTE01000061">
    <property type="protein sequence ID" value="MBE6505619.1"/>
    <property type="molecule type" value="Genomic_DNA"/>
</dbReference>
<evidence type="ECO:0000313" key="2">
    <source>
        <dbReference type="EMBL" id="MBE6505619.1"/>
    </source>
</evidence>
<dbReference type="Proteomes" id="UP000762703">
    <property type="component" value="Unassembled WGS sequence"/>
</dbReference>
<dbReference type="Gene3D" id="2.30.130.30">
    <property type="entry name" value="Hypothetical protein"/>
    <property type="match status" value="1"/>
</dbReference>